<dbReference type="AlphaFoldDB" id="A0A2P2LQC8"/>
<dbReference type="EMBL" id="GGEC01039698">
    <property type="protein sequence ID" value="MBX20182.1"/>
    <property type="molecule type" value="Transcribed_RNA"/>
</dbReference>
<accession>A0A2P2LQC8</accession>
<sequence>MPKCHLNNCLNFCDKFLGGVSSRPMAVLWGDSEDCFSCPDKIATHCWSSLCYSVRGNNNIHQ</sequence>
<reference evidence="1" key="1">
    <citation type="submission" date="2018-02" db="EMBL/GenBank/DDBJ databases">
        <title>Rhizophora mucronata_Transcriptome.</title>
        <authorList>
            <person name="Meera S.P."/>
            <person name="Sreeshan A."/>
            <person name="Augustine A."/>
        </authorList>
    </citation>
    <scope>NUCLEOTIDE SEQUENCE</scope>
    <source>
        <tissue evidence="1">Leaf</tissue>
    </source>
</reference>
<name>A0A2P2LQC8_RHIMU</name>
<organism evidence="1">
    <name type="scientific">Rhizophora mucronata</name>
    <name type="common">Asiatic mangrove</name>
    <dbReference type="NCBI Taxonomy" id="61149"/>
    <lineage>
        <taxon>Eukaryota</taxon>
        <taxon>Viridiplantae</taxon>
        <taxon>Streptophyta</taxon>
        <taxon>Embryophyta</taxon>
        <taxon>Tracheophyta</taxon>
        <taxon>Spermatophyta</taxon>
        <taxon>Magnoliopsida</taxon>
        <taxon>eudicotyledons</taxon>
        <taxon>Gunneridae</taxon>
        <taxon>Pentapetalae</taxon>
        <taxon>rosids</taxon>
        <taxon>fabids</taxon>
        <taxon>Malpighiales</taxon>
        <taxon>Rhizophoraceae</taxon>
        <taxon>Rhizophora</taxon>
    </lineage>
</organism>
<evidence type="ECO:0000313" key="1">
    <source>
        <dbReference type="EMBL" id="MBX20182.1"/>
    </source>
</evidence>
<protein>
    <submittedName>
        <fullName evidence="1">Uncharacterized protein</fullName>
    </submittedName>
</protein>
<proteinExistence type="predicted"/>